<feature type="domain" description="Acylphosphatase-like" evidence="10">
    <location>
        <begin position="18"/>
        <end position="104"/>
    </location>
</feature>
<dbReference type="Gene3D" id="3.90.870.50">
    <property type="match status" value="1"/>
</dbReference>
<evidence type="ECO:0000256" key="1">
    <source>
        <dbReference type="ARBA" id="ARBA00004711"/>
    </source>
</evidence>
<evidence type="ECO:0000256" key="9">
    <source>
        <dbReference type="PROSITE-ProRule" id="PRU00520"/>
    </source>
</evidence>
<accession>A0ABW3IUL7</accession>
<name>A0ABW3IUL7_9RHOB</name>
<dbReference type="PROSITE" id="PS51163">
    <property type="entry name" value="YRDC"/>
    <property type="match status" value="1"/>
</dbReference>
<dbReference type="Pfam" id="PF17788">
    <property type="entry name" value="HypF_C"/>
    <property type="match status" value="1"/>
</dbReference>
<dbReference type="InterPro" id="IPR041440">
    <property type="entry name" value="HypF_C"/>
</dbReference>
<evidence type="ECO:0000256" key="4">
    <source>
        <dbReference type="ARBA" id="ARBA00022723"/>
    </source>
</evidence>
<comment type="caution">
    <text evidence="12">The sequence shown here is derived from an EMBL/GenBank/DDBJ whole genome shotgun (WGS) entry which is preliminary data.</text>
</comment>
<dbReference type="Gene3D" id="3.30.420.40">
    <property type="match status" value="1"/>
</dbReference>
<dbReference type="InterPro" id="IPR011125">
    <property type="entry name" value="Znf_HypF"/>
</dbReference>
<feature type="active site" evidence="9">
    <location>
        <position position="51"/>
    </location>
</feature>
<dbReference type="InterPro" id="IPR001792">
    <property type="entry name" value="Acylphosphatase-like_dom"/>
</dbReference>
<dbReference type="PIRSF" id="PIRSF006256">
    <property type="entry name" value="CMPcnvr_hdrg_mat"/>
    <property type="match status" value="1"/>
</dbReference>
<evidence type="ECO:0000259" key="11">
    <source>
        <dbReference type="PROSITE" id="PS51163"/>
    </source>
</evidence>
<keyword evidence="9" id="KW-0378">Hydrolase</keyword>
<feature type="domain" description="YrdC-like" evidence="11">
    <location>
        <begin position="215"/>
        <end position="405"/>
    </location>
</feature>
<evidence type="ECO:0000256" key="2">
    <source>
        <dbReference type="ARBA" id="ARBA00008097"/>
    </source>
</evidence>
<keyword evidence="3 12" id="KW-0436">Ligase</keyword>
<protein>
    <recommendedName>
        <fullName evidence="8">Carbamoyltransferase HypF</fullName>
        <ecNumber evidence="8">6.2.-.-</ecNumber>
    </recommendedName>
</protein>
<comment type="catalytic activity">
    <reaction evidence="7 8">
        <text>C-terminal L-cysteinyl-[HypE protein] + carbamoyl phosphate + ATP + H2O = C-terminal S-carboxamide-L-cysteinyl-[HypE protein] + AMP + phosphate + diphosphate + H(+)</text>
        <dbReference type="Rhea" id="RHEA:55636"/>
        <dbReference type="Rhea" id="RHEA-COMP:14247"/>
        <dbReference type="Rhea" id="RHEA-COMP:14392"/>
        <dbReference type="ChEBI" id="CHEBI:15377"/>
        <dbReference type="ChEBI" id="CHEBI:15378"/>
        <dbReference type="ChEBI" id="CHEBI:30616"/>
        <dbReference type="ChEBI" id="CHEBI:33019"/>
        <dbReference type="ChEBI" id="CHEBI:43474"/>
        <dbReference type="ChEBI" id="CHEBI:58228"/>
        <dbReference type="ChEBI" id="CHEBI:76913"/>
        <dbReference type="ChEBI" id="CHEBI:139126"/>
        <dbReference type="ChEBI" id="CHEBI:456215"/>
    </reaction>
</comment>
<dbReference type="InterPro" id="IPR017968">
    <property type="entry name" value="Acylphosphatase_CS"/>
</dbReference>
<dbReference type="EC" id="6.2.-.-" evidence="8"/>
<dbReference type="GO" id="GO:0016874">
    <property type="term" value="F:ligase activity"/>
    <property type="evidence" value="ECO:0007669"/>
    <property type="project" value="UniProtKB-KW"/>
</dbReference>
<dbReference type="PROSITE" id="PS00150">
    <property type="entry name" value="ACYLPHOSPHATASE_1"/>
    <property type="match status" value="1"/>
</dbReference>
<dbReference type="Gene3D" id="3.30.110.120">
    <property type="match status" value="1"/>
</dbReference>
<proteinExistence type="inferred from homology"/>
<keyword evidence="6" id="KW-0862">Zinc</keyword>
<keyword evidence="4" id="KW-0479">Metal-binding</keyword>
<dbReference type="SUPFAM" id="SSF54975">
    <property type="entry name" value="Acylphosphatase/BLUF domain-like"/>
    <property type="match status" value="1"/>
</dbReference>
<dbReference type="InterPro" id="IPR036046">
    <property type="entry name" value="Acylphosphatase-like_dom_sf"/>
</dbReference>
<dbReference type="InterPro" id="IPR006070">
    <property type="entry name" value="Sua5-like_dom"/>
</dbReference>
<dbReference type="InterPro" id="IPR004421">
    <property type="entry name" value="Carbamoyltransferase_HypF"/>
</dbReference>
<dbReference type="Gene3D" id="3.30.420.360">
    <property type="match status" value="1"/>
</dbReference>
<dbReference type="InterPro" id="IPR051060">
    <property type="entry name" value="Carbamoyltrans_HypF-like"/>
</dbReference>
<evidence type="ECO:0000256" key="7">
    <source>
        <dbReference type="ARBA" id="ARBA00048220"/>
    </source>
</evidence>
<dbReference type="NCBIfam" id="TIGR00143">
    <property type="entry name" value="hypF"/>
    <property type="match status" value="1"/>
</dbReference>
<organism evidence="12 13">
    <name type="scientific">Tropicimonas aquimaris</name>
    <dbReference type="NCBI Taxonomy" id="914152"/>
    <lineage>
        <taxon>Bacteria</taxon>
        <taxon>Pseudomonadati</taxon>
        <taxon>Pseudomonadota</taxon>
        <taxon>Alphaproteobacteria</taxon>
        <taxon>Rhodobacterales</taxon>
        <taxon>Roseobacteraceae</taxon>
        <taxon>Tropicimonas</taxon>
    </lineage>
</organism>
<dbReference type="SUPFAM" id="SSF55821">
    <property type="entry name" value="YrdC/RibB"/>
    <property type="match status" value="1"/>
</dbReference>
<dbReference type="PANTHER" id="PTHR42959">
    <property type="entry name" value="CARBAMOYLTRANSFERASE"/>
    <property type="match status" value="1"/>
</dbReference>
<dbReference type="RefSeq" id="WP_386075898.1">
    <property type="nucleotide sequence ID" value="NZ_JBHTJT010000032.1"/>
</dbReference>
<evidence type="ECO:0000256" key="6">
    <source>
        <dbReference type="ARBA" id="ARBA00022833"/>
    </source>
</evidence>
<dbReference type="Pfam" id="PF07503">
    <property type="entry name" value="zf-HYPF"/>
    <property type="match status" value="2"/>
</dbReference>
<sequence>MAPDAENDPASTDSTIVSRRLVLTGHVQGVGFRPHVYRVATGLGLKGWVQNQMGEVYAHAQGPEVDVQAFLREVIETAPPLSAPTLRDVTAVAVEPFEGFEILDSNKGTGASIFVPVDTCVCQACLRELRDPADRRHRYPFINCTQCGPRYTLIEAMPYDRPNTTMAGFPLCEACRAEYQDPANRRFHAEPVACPRCGPSLRFVREGHSEVADTEAALTEAVHILVSGGILAMRGIGGYHLMCDARNEAAVSQLRARKRRPAKPFAIMVPQAGDDGLDAVRSFVTLSDVAGEELVTPRRPIVLLPRLPEADLAPSVAPGCGELGLFLPYSPLHTLLLGAFDGPLVATSANLSGEPVLTNPDEIDARLVGVADAALHHNRPIARPADDPVMREIAGAIVPFRLGRGTAPVELSLRRPTPKPALALGSHMKATVALAFENRAVVSPHIGEMDAPRSLEILKRVSQSLQDLYDQRAEVLLCDAHSGYTTHRWARTQDLPIVPILHHHAHASALAGEYPEAEGTWLTFTWDGVGLGQDGTLWGGDTLLGRPGNWQRVAHFRSFRLTGGDRAGREPWRSAAALCWDAGRDVPILPDGAEIARQAWEKGINTHETTAAGRLFDAAACLVSEMTHVSFEAQGPMQLEAWARGETGHAIPVPIHETESGMAIADWAPLLDTLTDSSRSQGQRAADFHASMAQGLVDLSTWLSERHAISNIGLTGGVFQNARLVHEIQRRMTHAPDLLRLHRKVPCNDASISFGQVVEYAALAGGSLE</sequence>
<evidence type="ECO:0000256" key="8">
    <source>
        <dbReference type="PIRNR" id="PIRNR006256"/>
    </source>
</evidence>
<evidence type="ECO:0000256" key="5">
    <source>
        <dbReference type="ARBA" id="ARBA00022771"/>
    </source>
</evidence>
<gene>
    <name evidence="12" type="primary">hypF</name>
    <name evidence="12" type="ORF">ACFQ2S_15815</name>
</gene>
<comment type="catalytic activity">
    <reaction evidence="9">
        <text>an acyl phosphate + H2O = a carboxylate + phosphate + H(+)</text>
        <dbReference type="Rhea" id="RHEA:14965"/>
        <dbReference type="ChEBI" id="CHEBI:15377"/>
        <dbReference type="ChEBI" id="CHEBI:15378"/>
        <dbReference type="ChEBI" id="CHEBI:29067"/>
        <dbReference type="ChEBI" id="CHEBI:43474"/>
        <dbReference type="ChEBI" id="CHEBI:59918"/>
        <dbReference type="EC" id="3.6.1.7"/>
    </reaction>
</comment>
<dbReference type="Pfam" id="PF00708">
    <property type="entry name" value="Acylphosphatase"/>
    <property type="match status" value="1"/>
</dbReference>
<dbReference type="Pfam" id="PF22521">
    <property type="entry name" value="HypF_C_2"/>
    <property type="match status" value="1"/>
</dbReference>
<feature type="active site" evidence="9">
    <location>
        <position position="33"/>
    </location>
</feature>
<evidence type="ECO:0000256" key="3">
    <source>
        <dbReference type="ARBA" id="ARBA00022598"/>
    </source>
</evidence>
<dbReference type="EMBL" id="JBHTJT010000032">
    <property type="protein sequence ID" value="MFD0981108.1"/>
    <property type="molecule type" value="Genomic_DNA"/>
</dbReference>
<evidence type="ECO:0000313" key="12">
    <source>
        <dbReference type="EMBL" id="MFD0981108.1"/>
    </source>
</evidence>
<comment type="function">
    <text evidence="8">Involved in the maturation of [NiFe] hydrogenases. Along with HypE, it catalyzes the synthesis of the CN ligands of the active site iron of [NiFe]-hydrogenases. HypF functions as a carbamoyl transferase using carbamoylphosphate as a substrate and transferring the carboxamido moiety in an ATP-dependent reaction to the thiolate of the C-terminal cysteine of HypE yielding a protein-S-carboxamide.</text>
</comment>
<dbReference type="InterPro" id="IPR055128">
    <property type="entry name" value="HypF_C_2"/>
</dbReference>
<dbReference type="InterPro" id="IPR017945">
    <property type="entry name" value="DHBP_synth_RibB-like_a/b_dom"/>
</dbReference>
<dbReference type="PROSITE" id="PS51160">
    <property type="entry name" value="ACYLPHOSPHATASE_3"/>
    <property type="match status" value="1"/>
</dbReference>
<comment type="similarity">
    <text evidence="2 8">Belongs to the carbamoyltransferase HypF family.</text>
</comment>
<dbReference type="Proteomes" id="UP001597108">
    <property type="component" value="Unassembled WGS sequence"/>
</dbReference>
<evidence type="ECO:0000313" key="13">
    <source>
        <dbReference type="Proteomes" id="UP001597108"/>
    </source>
</evidence>
<dbReference type="Pfam" id="PF01300">
    <property type="entry name" value="Sua5_yciO_yrdC"/>
    <property type="match status" value="1"/>
</dbReference>
<dbReference type="PANTHER" id="PTHR42959:SF1">
    <property type="entry name" value="CARBAMOYLTRANSFERASE HYPF"/>
    <property type="match status" value="1"/>
</dbReference>
<reference evidence="13" key="1">
    <citation type="journal article" date="2019" name="Int. J. Syst. Evol. Microbiol.">
        <title>The Global Catalogue of Microorganisms (GCM) 10K type strain sequencing project: providing services to taxonomists for standard genome sequencing and annotation.</title>
        <authorList>
            <consortium name="The Broad Institute Genomics Platform"/>
            <consortium name="The Broad Institute Genome Sequencing Center for Infectious Disease"/>
            <person name="Wu L."/>
            <person name="Ma J."/>
        </authorList>
    </citation>
    <scope>NUCLEOTIDE SEQUENCE [LARGE SCALE GENOMIC DNA]</scope>
    <source>
        <strain evidence="13">CCUG 60524</strain>
    </source>
</reference>
<evidence type="ECO:0000259" key="10">
    <source>
        <dbReference type="PROSITE" id="PS51160"/>
    </source>
</evidence>
<keyword evidence="5" id="KW-0863">Zinc-finger</keyword>
<keyword evidence="13" id="KW-1185">Reference proteome</keyword>
<comment type="pathway">
    <text evidence="1 8">Protein modification; [NiFe] hydrogenase maturation.</text>
</comment>